<evidence type="ECO:0000313" key="4">
    <source>
        <dbReference type="Proteomes" id="UP000185557"/>
    </source>
</evidence>
<dbReference type="EMBL" id="MRCG01000008">
    <property type="protein sequence ID" value="OKH47679.1"/>
    <property type="molecule type" value="Genomic_DNA"/>
</dbReference>
<dbReference type="PANTHER" id="PTHR34800">
    <property type="entry name" value="TETRAPYRROLE-BINDING PROTEIN, CHLOROPLASTIC"/>
    <property type="match status" value="1"/>
</dbReference>
<dbReference type="STRING" id="549789.NIES30_11850"/>
<dbReference type="InterPro" id="IPR008629">
    <property type="entry name" value="GUN4-like"/>
</dbReference>
<dbReference type="GO" id="GO:0046906">
    <property type="term" value="F:tetrapyrrole binding"/>
    <property type="evidence" value="ECO:0007669"/>
    <property type="project" value="TreeGrafter"/>
</dbReference>
<evidence type="ECO:0000256" key="1">
    <source>
        <dbReference type="SAM" id="MobiDB-lite"/>
    </source>
</evidence>
<dbReference type="Pfam" id="PF05419">
    <property type="entry name" value="GUN4"/>
    <property type="match status" value="1"/>
</dbReference>
<dbReference type="Proteomes" id="UP000185557">
    <property type="component" value="Unassembled WGS sequence"/>
</dbReference>
<feature type="domain" description="GUN4-like" evidence="2">
    <location>
        <begin position="335"/>
        <end position="466"/>
    </location>
</feature>
<dbReference type="PANTHER" id="PTHR34800:SF1">
    <property type="entry name" value="TETRAPYRROLE-BINDING PROTEIN, CHLOROPLASTIC"/>
    <property type="match status" value="1"/>
</dbReference>
<protein>
    <recommendedName>
        <fullName evidence="2">GUN4-like domain-containing protein</fullName>
    </recommendedName>
</protein>
<dbReference type="OrthoDB" id="473693at2"/>
<dbReference type="Gene3D" id="1.25.40.620">
    <property type="match status" value="1"/>
</dbReference>
<name>A0A1U7J4U5_9CYAN</name>
<keyword evidence="4" id="KW-1185">Reference proteome</keyword>
<feature type="compositionally biased region" description="Basic and acidic residues" evidence="1">
    <location>
        <begin position="260"/>
        <end position="273"/>
    </location>
</feature>
<dbReference type="CDD" id="cd16383">
    <property type="entry name" value="GUN4"/>
    <property type="match status" value="1"/>
</dbReference>
<sequence length="521" mass="59367">MAQNIACLIKFVEPQLKHDELDTEVRYLIDDLRDLDGMGQVRFDPILETREAAQVKVGTRFVAPSDLLVSILRRLRDRLYYKPLETWFLFQISDLNLQIQTDRADDLIDLMATAQSGLLFSPERDYLAEAETYSRTQGELSSTELDNLNLLRQRLGLSAEQAERLNARVVGPYKTQAEKHRYFDETAAAEFDRLRQMDADQPFAAKDPWPVLQELAENLALPVPEAEAIYQKHWQRYSDEVKLKAEQQATKTAAAARLATETKAEGDRQHQVQQAREHLEQYLALCRQTMASSLYPSAFDQGRLDQARRLRGLSIEEAIALETTVRNELYGGIESAAGVDYSRLRDLLLQQAWQEADMETEAVILKALNCDMQPVTAATVQRLPAVDLATIDALWSRHSNKRFGFKAQQQVHRAQQHIQQDDRQQWLAFQQALGWREPPSLFYQGYRPYHDLNFSLEAPLGHLPTWRWCCLSLSDRYRLSLDVMAAVIHHLSLCMPLDPAPTPAVDPAAPTVLTGGQTRAV</sequence>
<organism evidence="3 4">
    <name type="scientific">Phormidium tenue NIES-30</name>
    <dbReference type="NCBI Taxonomy" id="549789"/>
    <lineage>
        <taxon>Bacteria</taxon>
        <taxon>Bacillati</taxon>
        <taxon>Cyanobacteriota</taxon>
        <taxon>Cyanophyceae</taxon>
        <taxon>Oscillatoriophycideae</taxon>
        <taxon>Oscillatoriales</taxon>
        <taxon>Oscillatoriaceae</taxon>
        <taxon>Phormidium</taxon>
    </lineage>
</organism>
<comment type="caution">
    <text evidence="3">The sequence shown here is derived from an EMBL/GenBank/DDBJ whole genome shotgun (WGS) entry which is preliminary data.</text>
</comment>
<evidence type="ECO:0000313" key="3">
    <source>
        <dbReference type="EMBL" id="OKH47679.1"/>
    </source>
</evidence>
<dbReference type="AlphaFoldDB" id="A0A1U7J4U5"/>
<dbReference type="RefSeq" id="WP_073608640.1">
    <property type="nucleotide sequence ID" value="NZ_MRCG01000008.1"/>
</dbReference>
<feature type="region of interest" description="Disordered" evidence="1">
    <location>
        <begin position="254"/>
        <end position="273"/>
    </location>
</feature>
<gene>
    <name evidence="3" type="ORF">NIES30_11850</name>
</gene>
<dbReference type="InterPro" id="IPR037215">
    <property type="entry name" value="GUN4-like_sf"/>
</dbReference>
<evidence type="ECO:0000259" key="2">
    <source>
        <dbReference type="Pfam" id="PF05419"/>
    </source>
</evidence>
<dbReference type="Gene3D" id="1.10.10.1770">
    <property type="entry name" value="Gun4-like"/>
    <property type="match status" value="1"/>
</dbReference>
<proteinExistence type="predicted"/>
<dbReference type="SUPFAM" id="SSF140869">
    <property type="entry name" value="GUN4-like"/>
    <property type="match status" value="1"/>
</dbReference>
<reference evidence="3 4" key="1">
    <citation type="submission" date="2016-11" db="EMBL/GenBank/DDBJ databases">
        <title>Draft Genome Sequences of Nine Cyanobacterial Strains from Diverse Habitats.</title>
        <authorList>
            <person name="Zhu T."/>
            <person name="Hou S."/>
            <person name="Lu X."/>
            <person name="Hess W.R."/>
        </authorList>
    </citation>
    <scope>NUCLEOTIDE SEQUENCE [LARGE SCALE GENOMIC DNA]</scope>
    <source>
        <strain evidence="3 4">NIES-30</strain>
    </source>
</reference>
<accession>A0A1U7J4U5</accession>